<dbReference type="Pfam" id="PF08122">
    <property type="entry name" value="NDUF_B12"/>
    <property type="match status" value="1"/>
</dbReference>
<evidence type="ECO:0000313" key="16">
    <source>
        <dbReference type="Proteomes" id="UP000549394"/>
    </source>
</evidence>
<keyword evidence="10" id="KW-1133">Transmembrane helix</keyword>
<evidence type="ECO:0000256" key="9">
    <source>
        <dbReference type="ARBA" id="ARBA00022982"/>
    </source>
</evidence>
<organism evidence="15 16">
    <name type="scientific">Dimorphilus gyrociliatus</name>
    <dbReference type="NCBI Taxonomy" id="2664684"/>
    <lineage>
        <taxon>Eukaryota</taxon>
        <taxon>Metazoa</taxon>
        <taxon>Spiralia</taxon>
        <taxon>Lophotrochozoa</taxon>
        <taxon>Annelida</taxon>
        <taxon>Polychaeta</taxon>
        <taxon>Polychaeta incertae sedis</taxon>
        <taxon>Dinophilidae</taxon>
        <taxon>Dimorphilus</taxon>
    </lineage>
</organism>
<evidence type="ECO:0000256" key="4">
    <source>
        <dbReference type="ARBA" id="ARBA00018680"/>
    </source>
</evidence>
<comment type="function">
    <text evidence="1">Accessory subunit of the mitochondrial membrane respiratory chain NADH dehydrogenase (Complex I), that is believed not to be involved in catalysis. Complex I functions in the transfer of electrons from NADH to the respiratory chain. The immediate electron acceptor for the enzyme is believed to be ubiquinone.</text>
</comment>
<evidence type="ECO:0000256" key="12">
    <source>
        <dbReference type="ARBA" id="ARBA00023136"/>
    </source>
</evidence>
<keyword evidence="5" id="KW-0813">Transport</keyword>
<keyword evidence="8" id="KW-0999">Mitochondrion inner membrane</keyword>
<evidence type="ECO:0000256" key="7">
    <source>
        <dbReference type="ARBA" id="ARBA00022692"/>
    </source>
</evidence>
<dbReference type="EMBL" id="CAJFCJ010000019">
    <property type="protein sequence ID" value="CAD5123580.1"/>
    <property type="molecule type" value="Genomic_DNA"/>
</dbReference>
<evidence type="ECO:0000256" key="10">
    <source>
        <dbReference type="ARBA" id="ARBA00022989"/>
    </source>
</evidence>
<dbReference type="PANTHER" id="PTHR15082">
    <property type="entry name" value="NADH-UBIQUINONE OXIDOREDUCTASE B12 SUBUNIT"/>
    <property type="match status" value="1"/>
</dbReference>
<evidence type="ECO:0000256" key="5">
    <source>
        <dbReference type="ARBA" id="ARBA00022448"/>
    </source>
</evidence>
<keyword evidence="7" id="KW-0812">Transmembrane</keyword>
<evidence type="ECO:0000256" key="8">
    <source>
        <dbReference type="ARBA" id="ARBA00022792"/>
    </source>
</evidence>
<comment type="similarity">
    <text evidence="3">Belongs to the complex I NDUFB3 subunit family.</text>
</comment>
<dbReference type="InterPro" id="IPR012576">
    <property type="entry name" value="NDUFB3"/>
</dbReference>
<name>A0A7I8W7D9_9ANNE</name>
<evidence type="ECO:0000256" key="3">
    <source>
        <dbReference type="ARBA" id="ARBA00005667"/>
    </source>
</evidence>
<comment type="caution">
    <text evidence="15">The sequence shown here is derived from an EMBL/GenBank/DDBJ whole genome shotgun (WGS) entry which is preliminary data.</text>
</comment>
<keyword evidence="16" id="KW-1185">Reference proteome</keyword>
<dbReference type="OrthoDB" id="521512at2759"/>
<gene>
    <name evidence="15" type="ORF">DGYR_LOCUS11246</name>
</gene>
<evidence type="ECO:0000256" key="1">
    <source>
        <dbReference type="ARBA" id="ARBA00003195"/>
    </source>
</evidence>
<dbReference type="Proteomes" id="UP000549394">
    <property type="component" value="Unassembled WGS sequence"/>
</dbReference>
<keyword evidence="12" id="KW-0472">Membrane</keyword>
<dbReference type="GO" id="GO:0005743">
    <property type="term" value="C:mitochondrial inner membrane"/>
    <property type="evidence" value="ECO:0007669"/>
    <property type="project" value="UniProtKB-SubCell"/>
</dbReference>
<evidence type="ECO:0000256" key="2">
    <source>
        <dbReference type="ARBA" id="ARBA00004298"/>
    </source>
</evidence>
<keyword evidence="11" id="KW-0496">Mitochondrion</keyword>
<evidence type="ECO:0000313" key="15">
    <source>
        <dbReference type="EMBL" id="CAD5123580.1"/>
    </source>
</evidence>
<dbReference type="GO" id="GO:0022900">
    <property type="term" value="P:electron transport chain"/>
    <property type="evidence" value="ECO:0007669"/>
    <property type="project" value="InterPro"/>
</dbReference>
<sequence>MGAEKTFKVPDWKSYKIDGIKELEWTRDNLARKGLKDPWLRNEVWRFQNHPGPMKNVLITFSRGFKYAVGLMAITIAVDKAFGITEKRSHINYKHPDADYHHH</sequence>
<dbReference type="GO" id="GO:0032981">
    <property type="term" value="P:mitochondrial respiratory chain complex I assembly"/>
    <property type="evidence" value="ECO:0007669"/>
    <property type="project" value="TreeGrafter"/>
</dbReference>
<accession>A0A7I8W7D9</accession>
<reference evidence="15 16" key="1">
    <citation type="submission" date="2020-08" db="EMBL/GenBank/DDBJ databases">
        <authorList>
            <person name="Hejnol A."/>
        </authorList>
    </citation>
    <scope>NUCLEOTIDE SEQUENCE [LARGE SCALE GENOMIC DNA]</scope>
</reference>
<keyword evidence="9" id="KW-0249">Electron transport</keyword>
<evidence type="ECO:0000256" key="13">
    <source>
        <dbReference type="ARBA" id="ARBA00030217"/>
    </source>
</evidence>
<dbReference type="AlphaFoldDB" id="A0A7I8W7D9"/>
<comment type="subcellular location">
    <subcellularLocation>
        <location evidence="2">Mitochondrion inner membrane</location>
        <topology evidence="2">Single-pass membrane protein</topology>
        <orientation evidence="2">Matrix side</orientation>
    </subcellularLocation>
</comment>
<keyword evidence="6" id="KW-0679">Respiratory chain</keyword>
<evidence type="ECO:0000256" key="6">
    <source>
        <dbReference type="ARBA" id="ARBA00022660"/>
    </source>
</evidence>
<evidence type="ECO:0000256" key="11">
    <source>
        <dbReference type="ARBA" id="ARBA00023128"/>
    </source>
</evidence>
<proteinExistence type="inferred from homology"/>
<evidence type="ECO:0000256" key="14">
    <source>
        <dbReference type="ARBA" id="ARBA00032688"/>
    </source>
</evidence>
<protein>
    <recommendedName>
        <fullName evidence="4">NADH dehydrogenase [ubiquinone] 1 beta subcomplex subunit 3</fullName>
    </recommendedName>
    <alternativeName>
        <fullName evidence="13">Complex I-B12</fullName>
    </alternativeName>
    <alternativeName>
        <fullName evidence="14">NADH-ubiquinone oxidoreductase B12 subunit</fullName>
    </alternativeName>
</protein>
<dbReference type="PANTHER" id="PTHR15082:SF2">
    <property type="entry name" value="NADH DEHYDROGENASE [UBIQUINONE] 1 BETA SUBCOMPLEX SUBUNIT 3"/>
    <property type="match status" value="1"/>
</dbReference>